<dbReference type="EMBL" id="NPCC01000023">
    <property type="protein sequence ID" value="PAE88193.1"/>
    <property type="molecule type" value="Genomic_DNA"/>
</dbReference>
<proteinExistence type="predicted"/>
<evidence type="ECO:0000256" key="3">
    <source>
        <dbReference type="ARBA" id="ARBA00022777"/>
    </source>
</evidence>
<evidence type="ECO:0000313" key="5">
    <source>
        <dbReference type="EMBL" id="PAE88193.1"/>
    </source>
</evidence>
<dbReference type="Proteomes" id="UP000216207">
    <property type="component" value="Unassembled WGS sequence"/>
</dbReference>
<dbReference type="Gene3D" id="1.10.287.130">
    <property type="match status" value="1"/>
</dbReference>
<keyword evidence="2" id="KW-0808">Transferase</keyword>
<dbReference type="AlphaFoldDB" id="A0A268NXE3"/>
<dbReference type="GO" id="GO:0000155">
    <property type="term" value="F:phosphorelay sensor kinase activity"/>
    <property type="evidence" value="ECO:0007669"/>
    <property type="project" value="InterPro"/>
</dbReference>
<protein>
    <recommendedName>
        <fullName evidence="4">Sporulation initiation phosphotransferase B C-terminal domain-containing protein</fullName>
    </recommendedName>
</protein>
<dbReference type="InterPro" id="IPR016120">
    <property type="entry name" value="Sig_transdc_His_kin_SpoOB"/>
</dbReference>
<dbReference type="InterPro" id="IPR037100">
    <property type="entry name" value="Spo0B_C_sf"/>
</dbReference>
<name>A0A268NXE3_SHOCL</name>
<evidence type="ECO:0000256" key="1">
    <source>
        <dbReference type="ARBA" id="ARBA00022553"/>
    </source>
</evidence>
<keyword evidence="1" id="KW-0597">Phosphoprotein</keyword>
<reference evidence="5 6" key="1">
    <citation type="submission" date="2017-07" db="EMBL/GenBank/DDBJ databases">
        <title>Isolation and whole genome analysis of endospore-forming bacteria from heroin.</title>
        <authorList>
            <person name="Kalinowski J."/>
            <person name="Ahrens B."/>
            <person name="Al-Dilaimi A."/>
            <person name="Winkler A."/>
            <person name="Wibberg D."/>
            <person name="Schleenbecker U."/>
            <person name="Ruckert C."/>
            <person name="Wolfel R."/>
            <person name="Grass G."/>
        </authorList>
    </citation>
    <scope>NUCLEOTIDE SEQUENCE [LARGE SCALE GENOMIC DNA]</scope>
    <source>
        <strain evidence="5 6">7539</strain>
    </source>
</reference>
<feature type="domain" description="Sporulation initiation phosphotransferase B C-terminal" evidence="4">
    <location>
        <begin position="61"/>
        <end position="175"/>
    </location>
</feature>
<dbReference type="Pfam" id="PF14682">
    <property type="entry name" value="SPOB_ab"/>
    <property type="match status" value="1"/>
</dbReference>
<organism evidence="5 6">
    <name type="scientific">Shouchella clausii</name>
    <name type="common">Alkalihalobacillus clausii</name>
    <dbReference type="NCBI Taxonomy" id="79880"/>
    <lineage>
        <taxon>Bacteria</taxon>
        <taxon>Bacillati</taxon>
        <taxon>Bacillota</taxon>
        <taxon>Bacilli</taxon>
        <taxon>Bacillales</taxon>
        <taxon>Bacillaceae</taxon>
        <taxon>Shouchella</taxon>
    </lineage>
</organism>
<sequence>MEMRSNDELIRILGSIRHDWLNVLQLIKGNLAIGNQERAEAVLEEAVEQTTNESRLCNMGMPKTALVLLEQKWHQSAYEIAYEVDGPLLNLAKYDNAFSTCFARFFSLLSEWPQLDGPSSVFVTYTFFDQNCLIELDYQGHIYRNDSISNCFSEMPPSVVVDVTRQEQAGYTVTFLLDATASN</sequence>
<dbReference type="InterPro" id="IPR039506">
    <property type="entry name" value="SPOB_a"/>
</dbReference>
<dbReference type="InterPro" id="IPR016122">
    <property type="entry name" value="SpoOB_C"/>
</dbReference>
<gene>
    <name evidence="5" type="ORF">CHH72_15225</name>
</gene>
<dbReference type="SMART" id="SM01317">
    <property type="entry name" value="SPOB_ab"/>
    <property type="match status" value="1"/>
</dbReference>
<dbReference type="SUPFAM" id="SSF55890">
    <property type="entry name" value="Sporulation response regulatory protein Spo0B"/>
    <property type="match status" value="1"/>
</dbReference>
<dbReference type="Gene3D" id="3.30.565.30">
    <property type="entry name" value="Sporulation initiation phosphotransferase B (SpoOB), C-terminal domain"/>
    <property type="match status" value="1"/>
</dbReference>
<evidence type="ECO:0000313" key="6">
    <source>
        <dbReference type="Proteomes" id="UP000216207"/>
    </source>
</evidence>
<comment type="caution">
    <text evidence="5">The sequence shown here is derived from an EMBL/GenBank/DDBJ whole genome shotgun (WGS) entry which is preliminary data.</text>
</comment>
<evidence type="ECO:0000259" key="4">
    <source>
        <dbReference type="SMART" id="SM01317"/>
    </source>
</evidence>
<keyword evidence="3" id="KW-0418">Kinase</keyword>
<accession>A0A268NXE3</accession>
<dbReference type="Pfam" id="PF14689">
    <property type="entry name" value="SPOB_a"/>
    <property type="match status" value="1"/>
</dbReference>
<evidence type="ECO:0000256" key="2">
    <source>
        <dbReference type="ARBA" id="ARBA00022679"/>
    </source>
</evidence>